<evidence type="ECO:0000313" key="2">
    <source>
        <dbReference type="EMBL" id="SDD02620.1"/>
    </source>
</evidence>
<name>A0A1G6RDB0_9NOCA</name>
<gene>
    <name evidence="2" type="ORF">SAMN05444580_102431</name>
</gene>
<evidence type="ECO:0000256" key="1">
    <source>
        <dbReference type="SAM" id="MobiDB-lite"/>
    </source>
</evidence>
<dbReference type="RefSeq" id="WP_245709176.1">
    <property type="nucleotide sequence ID" value="NZ_FNAB01000002.1"/>
</dbReference>
<accession>A0A1G6RDB0</accession>
<evidence type="ECO:0000313" key="3">
    <source>
        <dbReference type="Proteomes" id="UP000199417"/>
    </source>
</evidence>
<proteinExistence type="predicted"/>
<dbReference type="EMBL" id="FNAB01000002">
    <property type="protein sequence ID" value="SDD02620.1"/>
    <property type="molecule type" value="Genomic_DNA"/>
</dbReference>
<feature type="region of interest" description="Disordered" evidence="1">
    <location>
        <begin position="1"/>
        <end position="36"/>
    </location>
</feature>
<protein>
    <submittedName>
        <fullName evidence="2">Uncharacterized protein</fullName>
    </submittedName>
</protein>
<reference evidence="2 3" key="1">
    <citation type="submission" date="2016-10" db="EMBL/GenBank/DDBJ databases">
        <authorList>
            <person name="de Groot N.N."/>
        </authorList>
    </citation>
    <scope>NUCLEOTIDE SEQUENCE [LARGE SCALE GENOMIC DNA]</scope>
    <source>
        <strain evidence="2 3">JCM 11308</strain>
    </source>
</reference>
<keyword evidence="3" id="KW-1185">Reference proteome</keyword>
<dbReference type="Proteomes" id="UP000199417">
    <property type="component" value="Unassembled WGS sequence"/>
</dbReference>
<sequence length="780" mass="84251">MQTDTYTSPFAGLSPIAEAGGPGDVEAPPDAGESPFEAVYFAESPFGEADSEADGEAAAAQDFLESLHDEEFEDAIEQLLDEGAAYLLADSAQWSEAPPEMDAREVLDEWMSPLISEWKRAVDSLAAGLENVDLTGMNEHEVEELIDSLDTPEMLGVEGFDNFLGKLWRKAKRFVKSKVKQAIKFVKNPVKGVIEVAKSGLKTIGKGVKALGKFVVGPILDKLKRIGLKLLKGVIAKLIRPLSRALPASVRPAVQILMTKLGIGQTADRESGGEETADGETGTATDLAEAFDAELTSLFFASEADEADTEEPEVSDTEADPVAQLDQARALLATQLATHEGNEPPIAEIEQFLPAILAIRPLLKLGLTVTGARGKLINLIASPLANLIKKWVGPEPARIIARAAVGVGFSALGLEAGPEQEQTVAGEALASAVEATVLQTLDELSDEALEDPLQVSAAVQRAFAEAAAAYLPDRILRADLPERETAGEGGFWVLMPRAMRPRYRFRKYTRVFATPIPRQIARAVPWSDGGTLETYLLDRGVDRWPVQAEIDLYETIPGTLPGHFTRDETLPADENPLGDEYQPLTPEAAGLLLREPAIGRRTAPVGRRRHRPVPGRRYFRVRTSKLPAKRSRRPRRLFTVRLDPTSKQLRIAIRLSERRARMVLARMQRSAPSGQRDLPAVLTALRQIFLPRLQYRVARRLVKSSLVPDPLTATQLAGSIAAATSTAIATFLAQKAGAFASAVGDPADGVTITVAFGGLGADPKQELTPEVAAHPGLQHA</sequence>
<organism evidence="2 3">
    <name type="scientific">Rhodococcus tukisamuensis</name>
    <dbReference type="NCBI Taxonomy" id="168276"/>
    <lineage>
        <taxon>Bacteria</taxon>
        <taxon>Bacillati</taxon>
        <taxon>Actinomycetota</taxon>
        <taxon>Actinomycetes</taxon>
        <taxon>Mycobacteriales</taxon>
        <taxon>Nocardiaceae</taxon>
        <taxon>Rhodococcus</taxon>
    </lineage>
</organism>
<dbReference type="STRING" id="168276.SAMN05444580_102431"/>
<dbReference type="AlphaFoldDB" id="A0A1G6RDB0"/>